<organism evidence="1 2">
    <name type="scientific">Teichococcus deserti</name>
    <dbReference type="NCBI Taxonomy" id="1817963"/>
    <lineage>
        <taxon>Bacteria</taxon>
        <taxon>Pseudomonadati</taxon>
        <taxon>Pseudomonadota</taxon>
        <taxon>Alphaproteobacteria</taxon>
        <taxon>Acetobacterales</taxon>
        <taxon>Roseomonadaceae</taxon>
        <taxon>Roseomonas</taxon>
    </lineage>
</organism>
<protein>
    <submittedName>
        <fullName evidence="1">Uncharacterized protein</fullName>
    </submittedName>
</protein>
<dbReference type="OrthoDB" id="733404at2"/>
<dbReference type="AlphaFoldDB" id="A0A1V2GXA2"/>
<comment type="caution">
    <text evidence="1">The sequence shown here is derived from an EMBL/GenBank/DDBJ whole genome shotgun (WGS) entry which is preliminary data.</text>
</comment>
<evidence type="ECO:0000313" key="2">
    <source>
        <dbReference type="Proteomes" id="UP000188879"/>
    </source>
</evidence>
<dbReference type="EMBL" id="MLCO01000234">
    <property type="protein sequence ID" value="ONG48978.1"/>
    <property type="molecule type" value="Genomic_DNA"/>
</dbReference>
<dbReference type="Proteomes" id="UP000188879">
    <property type="component" value="Unassembled WGS sequence"/>
</dbReference>
<keyword evidence="2" id="KW-1185">Reference proteome</keyword>
<name>A0A1V2GXA2_9PROT</name>
<sequence length="302" mass="33983">MSDLTTVNRYDPVTGELRSSYVTDMDEWGFGRIYSRTTYDVDQAHAWRSYTINTDYWGEGTSTTSSIVAVMDDGGTMTTAYSYWGALANHPTRFLEKWTRTDAEGHVVLVVENWEERTGRYDTSDISKKIKLYEPGSADPYYVATQYFDGRDESITSDKGNGNKDYVLNTWSDGRLKAEDYNPETGLLDYVITRDDTGYRLVEDYDAQGRLAYAIETLADGRQVARDHDPATGLPDYVITADAQGGQLLEDYDAAGRLDYVIQRWADGRMVATDYDLTGSHPWDVYTITYNAAGQIESAIGV</sequence>
<reference evidence="1 2" key="1">
    <citation type="submission" date="2016-10" db="EMBL/GenBank/DDBJ databases">
        <title>Draft Genome sequence of Roseomonas sp. strain M3.</title>
        <authorList>
            <person name="Subhash Y."/>
            <person name="Lee S."/>
        </authorList>
    </citation>
    <scope>NUCLEOTIDE SEQUENCE [LARGE SCALE GENOMIC DNA]</scope>
    <source>
        <strain evidence="1 2">M3</strain>
    </source>
</reference>
<accession>A0A1V2GXA2</accession>
<dbReference type="RefSeq" id="WP_076959317.1">
    <property type="nucleotide sequence ID" value="NZ_MLCO01000234.1"/>
</dbReference>
<evidence type="ECO:0000313" key="1">
    <source>
        <dbReference type="EMBL" id="ONG48978.1"/>
    </source>
</evidence>
<gene>
    <name evidence="1" type="ORF">BKE38_21335</name>
</gene>
<proteinExistence type="predicted"/>